<name>A0A1G1ZY59_9BACT</name>
<gene>
    <name evidence="1" type="ORF">A2586_00405</name>
</gene>
<organism evidence="1 2">
    <name type="scientific">Candidatus Harrisonbacteria bacterium RIFOXYD1_FULL_40_9</name>
    <dbReference type="NCBI Taxonomy" id="1798412"/>
    <lineage>
        <taxon>Bacteria</taxon>
        <taxon>Candidatus Harrisoniibacteriota</taxon>
    </lineage>
</organism>
<accession>A0A1G1ZY59</accession>
<proteinExistence type="predicted"/>
<evidence type="ECO:0000313" key="1">
    <source>
        <dbReference type="EMBL" id="OGY69524.1"/>
    </source>
</evidence>
<reference evidence="1 2" key="1">
    <citation type="journal article" date="2016" name="Nat. Commun.">
        <title>Thousands of microbial genomes shed light on interconnected biogeochemical processes in an aquifer system.</title>
        <authorList>
            <person name="Anantharaman K."/>
            <person name="Brown C.T."/>
            <person name="Hug L.A."/>
            <person name="Sharon I."/>
            <person name="Castelle C.J."/>
            <person name="Probst A.J."/>
            <person name="Thomas B.C."/>
            <person name="Singh A."/>
            <person name="Wilkins M.J."/>
            <person name="Karaoz U."/>
            <person name="Brodie E.L."/>
            <person name="Williams K.H."/>
            <person name="Hubbard S.S."/>
            <person name="Banfield J.F."/>
        </authorList>
    </citation>
    <scope>NUCLEOTIDE SEQUENCE [LARGE SCALE GENOMIC DNA]</scope>
</reference>
<sequence>MKNEFDTSSEVKYKMRVVRGAFINPSILDELEAKTIESFEKDAWISIDEVSVTLRQIKELQGQMTKHYDDPNIPWYMDGYRENDKNELIVAFGADDGEGGRIFQLNRDAKNKIKEVIDYGISKGIPKEQMDFDQIDF</sequence>
<evidence type="ECO:0000313" key="2">
    <source>
        <dbReference type="Proteomes" id="UP000176611"/>
    </source>
</evidence>
<dbReference type="EMBL" id="MHJO01000010">
    <property type="protein sequence ID" value="OGY69524.1"/>
    <property type="molecule type" value="Genomic_DNA"/>
</dbReference>
<dbReference type="AlphaFoldDB" id="A0A1G1ZY59"/>
<comment type="caution">
    <text evidence="1">The sequence shown here is derived from an EMBL/GenBank/DDBJ whole genome shotgun (WGS) entry which is preliminary data.</text>
</comment>
<dbReference type="Proteomes" id="UP000176611">
    <property type="component" value="Unassembled WGS sequence"/>
</dbReference>
<protein>
    <submittedName>
        <fullName evidence="1">Uncharacterized protein</fullName>
    </submittedName>
</protein>